<accession>A0A5M7BAE0</accession>
<dbReference type="InterPro" id="IPR050410">
    <property type="entry name" value="CCR4/nocturin_mRNA_transcr"/>
</dbReference>
<evidence type="ECO:0000256" key="1">
    <source>
        <dbReference type="SAM" id="MobiDB-lite"/>
    </source>
</evidence>
<protein>
    <submittedName>
        <fullName evidence="3">Endonuclease/exonuclease/phosphatase family protein</fullName>
    </submittedName>
</protein>
<dbReference type="SUPFAM" id="SSF56219">
    <property type="entry name" value="DNase I-like"/>
    <property type="match status" value="1"/>
</dbReference>
<keyword evidence="3" id="KW-0378">Hydrolase</keyword>
<evidence type="ECO:0000313" key="3">
    <source>
        <dbReference type="EMBL" id="KAA5826533.1"/>
    </source>
</evidence>
<dbReference type="InterPro" id="IPR006311">
    <property type="entry name" value="TAT_signal"/>
</dbReference>
<organism evidence="3 4">
    <name type="scientific">Saccharopolyspora hirsuta</name>
    <dbReference type="NCBI Taxonomy" id="1837"/>
    <lineage>
        <taxon>Bacteria</taxon>
        <taxon>Bacillati</taxon>
        <taxon>Actinomycetota</taxon>
        <taxon>Actinomycetes</taxon>
        <taxon>Pseudonocardiales</taxon>
        <taxon>Pseudonocardiaceae</taxon>
        <taxon>Saccharopolyspora</taxon>
    </lineage>
</organism>
<keyword evidence="3" id="KW-0255">Endonuclease</keyword>
<dbReference type="Pfam" id="PF03372">
    <property type="entry name" value="Exo_endo_phos"/>
    <property type="match status" value="1"/>
</dbReference>
<dbReference type="OrthoDB" id="9793162at2"/>
<dbReference type="Proteomes" id="UP000323946">
    <property type="component" value="Unassembled WGS sequence"/>
</dbReference>
<keyword evidence="3" id="KW-0540">Nuclease</keyword>
<dbReference type="PANTHER" id="PTHR12121:SF36">
    <property type="entry name" value="ENDONUCLEASE_EXONUCLEASE_PHOSPHATASE DOMAIN-CONTAINING PROTEIN"/>
    <property type="match status" value="1"/>
</dbReference>
<proteinExistence type="predicted"/>
<comment type="caution">
    <text evidence="3">The sequence shown here is derived from an EMBL/GenBank/DDBJ whole genome shotgun (WGS) entry which is preliminary data.</text>
</comment>
<dbReference type="InterPro" id="IPR005135">
    <property type="entry name" value="Endo/exonuclease/phosphatase"/>
</dbReference>
<name>A0A5M7BAE0_SACHI</name>
<dbReference type="GO" id="GO:0004519">
    <property type="term" value="F:endonuclease activity"/>
    <property type="evidence" value="ECO:0007669"/>
    <property type="project" value="UniProtKB-KW"/>
</dbReference>
<dbReference type="AlphaFoldDB" id="A0A5M7BAE0"/>
<dbReference type="EMBL" id="VWPH01000018">
    <property type="protein sequence ID" value="KAA5826533.1"/>
    <property type="molecule type" value="Genomic_DNA"/>
</dbReference>
<feature type="region of interest" description="Disordered" evidence="1">
    <location>
        <begin position="1"/>
        <end position="35"/>
    </location>
</feature>
<dbReference type="GO" id="GO:0000175">
    <property type="term" value="F:3'-5'-RNA exonuclease activity"/>
    <property type="evidence" value="ECO:0007669"/>
    <property type="project" value="TreeGrafter"/>
</dbReference>
<keyword evidence="4" id="KW-1185">Reference proteome</keyword>
<evidence type="ECO:0000313" key="4">
    <source>
        <dbReference type="Proteomes" id="UP000323946"/>
    </source>
</evidence>
<reference evidence="3 4" key="1">
    <citation type="submission" date="2019-09" db="EMBL/GenBank/DDBJ databases">
        <title>Draft genome sequence of the thermophilic Saccharopolyspora hirsuta VKM Ac-666T.</title>
        <authorList>
            <person name="Lobastova T.G."/>
            <person name="Fokina V."/>
            <person name="Bragin E.Y."/>
            <person name="Shtratnikova V.Y."/>
            <person name="Starodumova I.P."/>
            <person name="Tarlachkov S.V."/>
            <person name="Donova M.V."/>
        </authorList>
    </citation>
    <scope>NUCLEOTIDE SEQUENCE [LARGE SCALE GENOMIC DNA]</scope>
    <source>
        <strain evidence="3 4">VKM Ac-666</strain>
    </source>
</reference>
<dbReference type="PROSITE" id="PS51318">
    <property type="entry name" value="TAT"/>
    <property type="match status" value="1"/>
</dbReference>
<dbReference type="CDD" id="cd09083">
    <property type="entry name" value="EEP-1"/>
    <property type="match status" value="1"/>
</dbReference>
<feature type="domain" description="Endonuclease/exonuclease/phosphatase" evidence="2">
    <location>
        <begin position="89"/>
        <end position="335"/>
    </location>
</feature>
<dbReference type="InterPro" id="IPR036691">
    <property type="entry name" value="Endo/exonu/phosph_ase_sf"/>
</dbReference>
<gene>
    <name evidence="3" type="ORF">F1721_31065</name>
</gene>
<keyword evidence="3" id="KW-0269">Exonuclease</keyword>
<dbReference type="PANTHER" id="PTHR12121">
    <property type="entry name" value="CARBON CATABOLITE REPRESSOR PROTEIN 4"/>
    <property type="match status" value="1"/>
</dbReference>
<sequence>MSSSLVPPTDSGPGSSGRVRPPVNQNRSGAREDLRAGEGGVVSGISRRGALGLAGAAAVAGALGTGQASAAPAGEALIGPAKGEQLHVMSFNIRMDSKAVPPNPDSWRIRRPILAELLGTEQPTVLGVQEALFTQVKEVLQDVPPFYDWIGLGREGGGRGEFMSIYYDTRRLEPLDYDHFWLSDTPSLIGSKSWGNDVVRMVTWVRFHDRRSGREFTHVNTHFDHRSEPSRQRSAQLVGQRIAGFDAGLPVVLTGDFNTPAGSSESYRILTGGGLADTWTTADRQLTPAWGTFGGYEEPVEGEDRIDWILHNDRVAVRAAAINTFRRDGYFPSDHFPVQALVDLV</sequence>
<evidence type="ECO:0000259" key="2">
    <source>
        <dbReference type="Pfam" id="PF03372"/>
    </source>
</evidence>
<dbReference type="Gene3D" id="3.60.10.10">
    <property type="entry name" value="Endonuclease/exonuclease/phosphatase"/>
    <property type="match status" value="1"/>
</dbReference>